<gene>
    <name evidence="2" type="ORF">AVEN_93548_1</name>
</gene>
<keyword evidence="3" id="KW-1185">Reference proteome</keyword>
<evidence type="ECO:0000313" key="3">
    <source>
        <dbReference type="Proteomes" id="UP000499080"/>
    </source>
</evidence>
<protein>
    <submittedName>
        <fullName evidence="2">Uncharacterized protein</fullName>
    </submittedName>
</protein>
<dbReference type="AlphaFoldDB" id="A0A4Y2AS31"/>
<comment type="caution">
    <text evidence="2">The sequence shown here is derived from an EMBL/GenBank/DDBJ whole genome shotgun (WGS) entry which is preliminary data.</text>
</comment>
<evidence type="ECO:0000256" key="1">
    <source>
        <dbReference type="SAM" id="MobiDB-lite"/>
    </source>
</evidence>
<accession>A0A4Y2AS31</accession>
<name>A0A4Y2AS31_ARAVE</name>
<proteinExistence type="predicted"/>
<feature type="compositionally biased region" description="Basic and acidic residues" evidence="1">
    <location>
        <begin position="110"/>
        <end position="119"/>
    </location>
</feature>
<dbReference type="EMBL" id="BGPR01000026">
    <property type="protein sequence ID" value="GBL81794.1"/>
    <property type="molecule type" value="Genomic_DNA"/>
</dbReference>
<evidence type="ECO:0000313" key="2">
    <source>
        <dbReference type="EMBL" id="GBL81794.1"/>
    </source>
</evidence>
<reference evidence="2 3" key="1">
    <citation type="journal article" date="2019" name="Sci. Rep.">
        <title>Orb-weaving spider Araneus ventricosus genome elucidates the spidroin gene catalogue.</title>
        <authorList>
            <person name="Kono N."/>
            <person name="Nakamura H."/>
            <person name="Ohtoshi R."/>
            <person name="Moran D.A.P."/>
            <person name="Shinohara A."/>
            <person name="Yoshida Y."/>
            <person name="Fujiwara M."/>
            <person name="Mori M."/>
            <person name="Tomita M."/>
            <person name="Arakawa K."/>
        </authorList>
    </citation>
    <scope>NUCLEOTIDE SEQUENCE [LARGE SCALE GENOMIC DNA]</scope>
</reference>
<feature type="region of interest" description="Disordered" evidence="1">
    <location>
        <begin position="98"/>
        <end position="119"/>
    </location>
</feature>
<dbReference type="Proteomes" id="UP000499080">
    <property type="component" value="Unassembled WGS sequence"/>
</dbReference>
<sequence>MASGVALGKEYDFLIPVVISGLTSVNPRVWSYFYSPSSYFALKRQKRSNVLTPLSHRKLSPMASIHPSPPPSSYATELILVYPACSVPRVLKRDVQHYATGGQTPSSMQETDKNRCRLR</sequence>
<organism evidence="2 3">
    <name type="scientific">Araneus ventricosus</name>
    <name type="common">Orbweaver spider</name>
    <name type="synonym">Epeira ventricosa</name>
    <dbReference type="NCBI Taxonomy" id="182803"/>
    <lineage>
        <taxon>Eukaryota</taxon>
        <taxon>Metazoa</taxon>
        <taxon>Ecdysozoa</taxon>
        <taxon>Arthropoda</taxon>
        <taxon>Chelicerata</taxon>
        <taxon>Arachnida</taxon>
        <taxon>Araneae</taxon>
        <taxon>Araneomorphae</taxon>
        <taxon>Entelegynae</taxon>
        <taxon>Araneoidea</taxon>
        <taxon>Araneidae</taxon>
        <taxon>Araneus</taxon>
    </lineage>
</organism>